<dbReference type="PANTHER" id="PTHR43537:SF24">
    <property type="entry name" value="GLUCONATE OPERON TRANSCRIPTIONAL REPRESSOR"/>
    <property type="match status" value="1"/>
</dbReference>
<evidence type="ECO:0000313" key="5">
    <source>
        <dbReference type="EMBL" id="AMB59414.1"/>
    </source>
</evidence>
<keyword evidence="1" id="KW-0805">Transcription regulation</keyword>
<dbReference type="SUPFAM" id="SSF46785">
    <property type="entry name" value="Winged helix' DNA-binding domain"/>
    <property type="match status" value="1"/>
</dbReference>
<reference evidence="6" key="2">
    <citation type="submission" date="2016-01" db="EMBL/GenBank/DDBJ databases">
        <title>First complete genome sequence of a species in the genus Microterricola, an extremophilic cold active enzyme producing strain ERGS5:02 isolated from Sikkim Himalaya.</title>
        <authorList>
            <person name="Kumar R."/>
            <person name="Singh D."/>
            <person name="Swarnkar M.K."/>
        </authorList>
    </citation>
    <scope>NUCLEOTIDE SEQUENCE [LARGE SCALE GENOMIC DNA]</scope>
    <source>
        <strain evidence="6">ERGS5:02</strain>
    </source>
</reference>
<sequence>MAIERRTLRSQVREELLERMRNGRVQPGERINEVQLAGELGVSRTPLREALIALESEGQIESESGKGFRFVPLSAREFEELAPIMANLESLALSLTDPAALPVIGARLAQLAADFDAEVAMHALIAGKDDEWHAFMLSGCPNGRLLDLIAGMRQAYHRYESLLVADEVMIERVAAEHGLIAHHLVNGDVAAASEALTANWMNGMQRLLATASSQYLTA</sequence>
<reference evidence="5 6" key="1">
    <citation type="journal article" date="2016" name="J. Biotechnol.">
        <title>First complete genome sequence of a species in the genus Microterricola, an extremophilic cold active enzyme producing bacterial strain ERGS5:02 isolated from Sikkim Himalaya.</title>
        <authorList>
            <person name="Himanshu"/>
            <person name="Swarnkar M.K."/>
            <person name="Singh D."/>
            <person name="Kumar R."/>
        </authorList>
    </citation>
    <scope>NUCLEOTIDE SEQUENCE [LARGE SCALE GENOMIC DNA]</scope>
    <source>
        <strain evidence="5 6">ERGS5:02</strain>
    </source>
</reference>
<proteinExistence type="predicted"/>
<organism evidence="5 6">
    <name type="scientific">Microterricola viridarii</name>
    <dbReference type="NCBI Taxonomy" id="412690"/>
    <lineage>
        <taxon>Bacteria</taxon>
        <taxon>Bacillati</taxon>
        <taxon>Actinomycetota</taxon>
        <taxon>Actinomycetes</taxon>
        <taxon>Micrococcales</taxon>
        <taxon>Microbacteriaceae</taxon>
        <taxon>Microterricola</taxon>
    </lineage>
</organism>
<dbReference type="Proteomes" id="UP000058305">
    <property type="component" value="Chromosome"/>
</dbReference>
<keyword evidence="2" id="KW-0238">DNA-binding</keyword>
<dbReference type="SUPFAM" id="SSF48008">
    <property type="entry name" value="GntR ligand-binding domain-like"/>
    <property type="match status" value="1"/>
</dbReference>
<evidence type="ECO:0000313" key="6">
    <source>
        <dbReference type="Proteomes" id="UP000058305"/>
    </source>
</evidence>
<dbReference type="RefSeq" id="WP_067229179.1">
    <property type="nucleotide sequence ID" value="NZ_CP014145.1"/>
</dbReference>
<dbReference type="AlphaFoldDB" id="A0A0X8E472"/>
<keyword evidence="3" id="KW-0804">Transcription</keyword>
<dbReference type="PANTHER" id="PTHR43537">
    <property type="entry name" value="TRANSCRIPTIONAL REGULATOR, GNTR FAMILY"/>
    <property type="match status" value="1"/>
</dbReference>
<name>A0A0X8E472_9MICO</name>
<dbReference type="OrthoDB" id="8680240at2"/>
<feature type="domain" description="HTH gntR-type" evidence="4">
    <location>
        <begin position="6"/>
        <end position="73"/>
    </location>
</feature>
<dbReference type="InterPro" id="IPR008920">
    <property type="entry name" value="TF_FadR/GntR_C"/>
</dbReference>
<dbReference type="InterPro" id="IPR000524">
    <property type="entry name" value="Tscrpt_reg_HTH_GntR"/>
</dbReference>
<evidence type="ECO:0000256" key="3">
    <source>
        <dbReference type="ARBA" id="ARBA00023163"/>
    </source>
</evidence>
<dbReference type="Pfam" id="PF07729">
    <property type="entry name" value="FCD"/>
    <property type="match status" value="1"/>
</dbReference>
<dbReference type="PRINTS" id="PR00035">
    <property type="entry name" value="HTHGNTR"/>
</dbReference>
<dbReference type="EMBL" id="CP014145">
    <property type="protein sequence ID" value="AMB59414.1"/>
    <property type="molecule type" value="Genomic_DNA"/>
</dbReference>
<accession>A0A0X8E472</accession>
<dbReference type="InterPro" id="IPR036388">
    <property type="entry name" value="WH-like_DNA-bd_sf"/>
</dbReference>
<protein>
    <submittedName>
        <fullName evidence="5">GntR family transcriptional regulator</fullName>
    </submittedName>
</protein>
<dbReference type="InterPro" id="IPR011711">
    <property type="entry name" value="GntR_C"/>
</dbReference>
<dbReference type="Pfam" id="PF00392">
    <property type="entry name" value="GntR"/>
    <property type="match status" value="1"/>
</dbReference>
<dbReference type="GO" id="GO:0003677">
    <property type="term" value="F:DNA binding"/>
    <property type="evidence" value="ECO:0007669"/>
    <property type="project" value="UniProtKB-KW"/>
</dbReference>
<dbReference type="Gene3D" id="1.10.10.10">
    <property type="entry name" value="Winged helix-like DNA-binding domain superfamily/Winged helix DNA-binding domain"/>
    <property type="match status" value="1"/>
</dbReference>
<dbReference type="SMART" id="SM00345">
    <property type="entry name" value="HTH_GNTR"/>
    <property type="match status" value="1"/>
</dbReference>
<dbReference type="KEGG" id="mvd:AWU67_11700"/>
<dbReference type="GO" id="GO:0003700">
    <property type="term" value="F:DNA-binding transcription factor activity"/>
    <property type="evidence" value="ECO:0007669"/>
    <property type="project" value="InterPro"/>
</dbReference>
<dbReference type="PROSITE" id="PS50949">
    <property type="entry name" value="HTH_GNTR"/>
    <property type="match status" value="1"/>
</dbReference>
<evidence type="ECO:0000259" key="4">
    <source>
        <dbReference type="PROSITE" id="PS50949"/>
    </source>
</evidence>
<evidence type="ECO:0000256" key="2">
    <source>
        <dbReference type="ARBA" id="ARBA00023125"/>
    </source>
</evidence>
<gene>
    <name evidence="5" type="ORF">AWU67_11700</name>
</gene>
<dbReference type="InterPro" id="IPR036390">
    <property type="entry name" value="WH_DNA-bd_sf"/>
</dbReference>
<keyword evidence="6" id="KW-1185">Reference proteome</keyword>
<evidence type="ECO:0000256" key="1">
    <source>
        <dbReference type="ARBA" id="ARBA00023015"/>
    </source>
</evidence>
<dbReference type="CDD" id="cd07377">
    <property type="entry name" value="WHTH_GntR"/>
    <property type="match status" value="1"/>
</dbReference>
<dbReference type="Gene3D" id="1.20.120.530">
    <property type="entry name" value="GntR ligand-binding domain-like"/>
    <property type="match status" value="1"/>
</dbReference>